<proteinExistence type="predicted"/>
<dbReference type="EMBL" id="HACA01007975">
    <property type="protein sequence ID" value="CDW25336.1"/>
    <property type="molecule type" value="Transcribed_RNA"/>
</dbReference>
<sequence>MDLSPNYKGIVRGNVNDIVKYGQGPAGSHPSAAVYSNYHV</sequence>
<name>A0A0K2TII8_LEPSM</name>
<evidence type="ECO:0000313" key="1">
    <source>
        <dbReference type="EMBL" id="CDW25336.1"/>
    </source>
</evidence>
<reference evidence="1" key="1">
    <citation type="submission" date="2014-05" db="EMBL/GenBank/DDBJ databases">
        <authorList>
            <person name="Chronopoulou M."/>
        </authorList>
    </citation>
    <scope>NUCLEOTIDE SEQUENCE</scope>
    <source>
        <tissue evidence="1">Whole organism</tissue>
    </source>
</reference>
<dbReference type="AlphaFoldDB" id="A0A0K2TII8"/>
<organism evidence="1">
    <name type="scientific">Lepeophtheirus salmonis</name>
    <name type="common">Salmon louse</name>
    <name type="synonym">Caligus salmonis</name>
    <dbReference type="NCBI Taxonomy" id="72036"/>
    <lineage>
        <taxon>Eukaryota</taxon>
        <taxon>Metazoa</taxon>
        <taxon>Ecdysozoa</taxon>
        <taxon>Arthropoda</taxon>
        <taxon>Crustacea</taxon>
        <taxon>Multicrustacea</taxon>
        <taxon>Hexanauplia</taxon>
        <taxon>Copepoda</taxon>
        <taxon>Siphonostomatoida</taxon>
        <taxon>Caligidae</taxon>
        <taxon>Lepeophtheirus</taxon>
    </lineage>
</organism>
<accession>A0A0K2TII8</accession>
<protein>
    <submittedName>
        <fullName evidence="1">Uncharacterized protein</fullName>
    </submittedName>
</protein>